<gene>
    <name evidence="1" type="ORF">M0811_06855</name>
</gene>
<dbReference type="AlphaFoldDB" id="A0A9Q0LNC8"/>
<dbReference type="InterPro" id="IPR029060">
    <property type="entry name" value="PIN-like_dom_sf"/>
</dbReference>
<proteinExistence type="predicted"/>
<dbReference type="OrthoDB" id="17262at2759"/>
<name>A0A9Q0LNC8_ANAIG</name>
<organism evidence="1 2">
    <name type="scientific">Anaeramoeba ignava</name>
    <name type="common">Anaerobic marine amoeba</name>
    <dbReference type="NCBI Taxonomy" id="1746090"/>
    <lineage>
        <taxon>Eukaryota</taxon>
        <taxon>Metamonada</taxon>
        <taxon>Anaeramoebidae</taxon>
        <taxon>Anaeramoeba</taxon>
    </lineage>
</organism>
<comment type="caution">
    <text evidence="1">The sequence shown here is derived from an EMBL/GenBank/DDBJ whole genome shotgun (WGS) entry which is preliminary data.</text>
</comment>
<accession>A0A9Q0LNC8</accession>
<dbReference type="EMBL" id="JAPDFW010000063">
    <property type="protein sequence ID" value="KAJ5075993.1"/>
    <property type="molecule type" value="Genomic_DNA"/>
</dbReference>
<keyword evidence="2" id="KW-1185">Reference proteome</keyword>
<evidence type="ECO:0000313" key="2">
    <source>
        <dbReference type="Proteomes" id="UP001149090"/>
    </source>
</evidence>
<reference evidence="1" key="1">
    <citation type="submission" date="2022-10" db="EMBL/GenBank/DDBJ databases">
        <title>Novel sulphate-reducing endosymbionts in the free-living metamonad Anaeramoeba.</title>
        <authorList>
            <person name="Jerlstrom-Hultqvist J."/>
            <person name="Cepicka I."/>
            <person name="Gallot-Lavallee L."/>
            <person name="Salas-Leiva D."/>
            <person name="Curtis B.A."/>
            <person name="Zahonova K."/>
            <person name="Pipaliya S."/>
            <person name="Dacks J."/>
            <person name="Roger A.J."/>
        </authorList>
    </citation>
    <scope>NUCLEOTIDE SEQUENCE</scope>
    <source>
        <strain evidence="1">BMAN</strain>
    </source>
</reference>
<evidence type="ECO:0000313" key="1">
    <source>
        <dbReference type="EMBL" id="KAJ5075993.1"/>
    </source>
</evidence>
<dbReference type="Proteomes" id="UP001149090">
    <property type="component" value="Unassembled WGS sequence"/>
</dbReference>
<dbReference type="Gene3D" id="3.40.50.1010">
    <property type="entry name" value="5'-nuclease"/>
    <property type="match status" value="1"/>
</dbReference>
<sequence>MSIRYFRQYAQQNFPNREDIINLSGKRIGIDGFYFLKNLEILEPLQQLTGGIPLTFEEKLQIKLDFFKNHNIEVLFVFNGADIRKKEEIITYPDLRTQSRLDFWRNNNHIEKINDKTQLNKNCGN</sequence>
<dbReference type="SUPFAM" id="SSF88723">
    <property type="entry name" value="PIN domain-like"/>
    <property type="match status" value="1"/>
</dbReference>
<protein>
    <submittedName>
        <fullName evidence="1">Protein mkt1</fullName>
    </submittedName>
</protein>